<feature type="domain" description="Glycosyltransferase 61 catalytic" evidence="9">
    <location>
        <begin position="369"/>
        <end position="455"/>
    </location>
</feature>
<evidence type="ECO:0000256" key="8">
    <source>
        <dbReference type="SAM" id="MobiDB-lite"/>
    </source>
</evidence>
<dbReference type="Proteomes" id="UP001215280">
    <property type="component" value="Unassembled WGS sequence"/>
</dbReference>
<dbReference type="PANTHER" id="PTHR20961">
    <property type="entry name" value="GLYCOSYLTRANSFERASE"/>
    <property type="match status" value="1"/>
</dbReference>
<dbReference type="InterPro" id="IPR007657">
    <property type="entry name" value="Glycosyltransferase_61"/>
</dbReference>
<dbReference type="AlphaFoldDB" id="A0AAD7J7Z6"/>
<keyword evidence="3" id="KW-0808">Transferase</keyword>
<dbReference type="PANTHER" id="PTHR20961:SF38">
    <property type="entry name" value="PROTEIN O-LINKED-MANNOSE BETA-1,4-N-ACETYLGLUCOSAMINYLTRANSFERASE 2"/>
    <property type="match status" value="1"/>
</dbReference>
<dbReference type="EMBL" id="JARJLG010000061">
    <property type="protein sequence ID" value="KAJ7756433.1"/>
    <property type="molecule type" value="Genomic_DNA"/>
</dbReference>
<organism evidence="10 11">
    <name type="scientific">Mycena maculata</name>
    <dbReference type="NCBI Taxonomy" id="230809"/>
    <lineage>
        <taxon>Eukaryota</taxon>
        <taxon>Fungi</taxon>
        <taxon>Dikarya</taxon>
        <taxon>Basidiomycota</taxon>
        <taxon>Agaricomycotina</taxon>
        <taxon>Agaricomycetes</taxon>
        <taxon>Agaricomycetidae</taxon>
        <taxon>Agaricales</taxon>
        <taxon>Marasmiineae</taxon>
        <taxon>Mycenaceae</taxon>
        <taxon>Mycena</taxon>
    </lineage>
</organism>
<dbReference type="GO" id="GO:0035269">
    <property type="term" value="P:protein O-linked glycosylation via mannose"/>
    <property type="evidence" value="ECO:0007669"/>
    <property type="project" value="TreeGrafter"/>
</dbReference>
<evidence type="ECO:0000256" key="7">
    <source>
        <dbReference type="ARBA" id="ARBA00023180"/>
    </source>
</evidence>
<protein>
    <recommendedName>
        <fullName evidence="9">Glycosyltransferase 61 catalytic domain-containing protein</fullName>
    </recommendedName>
</protein>
<gene>
    <name evidence="10" type="ORF">DFH07DRAFT_820550</name>
</gene>
<feature type="region of interest" description="Disordered" evidence="8">
    <location>
        <begin position="529"/>
        <end position="551"/>
    </location>
</feature>
<name>A0AAD7J7Z6_9AGAR</name>
<evidence type="ECO:0000313" key="11">
    <source>
        <dbReference type="Proteomes" id="UP001215280"/>
    </source>
</evidence>
<keyword evidence="4" id="KW-0812">Transmembrane</keyword>
<keyword evidence="5" id="KW-1133">Transmembrane helix</keyword>
<keyword evidence="7" id="KW-0325">Glycoprotein</keyword>
<evidence type="ECO:0000256" key="3">
    <source>
        <dbReference type="ARBA" id="ARBA00022679"/>
    </source>
</evidence>
<evidence type="ECO:0000256" key="4">
    <source>
        <dbReference type="ARBA" id="ARBA00022692"/>
    </source>
</evidence>
<evidence type="ECO:0000259" key="9">
    <source>
        <dbReference type="Pfam" id="PF04577"/>
    </source>
</evidence>
<evidence type="ECO:0000313" key="10">
    <source>
        <dbReference type="EMBL" id="KAJ7756433.1"/>
    </source>
</evidence>
<sequence>MLGRMPSRRDAILVLVGASCFYVFSAFVGVGRAPDHSIIINTEYADTGHTVTEITTATATATEYVTAVPTQAVAAVPVDLGLVQNFPETSVVAHAPGWTIFQNLYMSRGALLLLTSDESKFPDFRLMTSTGLPGNLTNDAERIPTPRDMAFITPEEARAKWGADGSSGGRNRVLTVEGTTLLFNDPSQFLNHFHFVAELIFGSWAFLYGAFADGTVKPPASIHFPDPSFNSPLISTSTPKIDRAIFIHTDVEGWRDAPGFNGYFLRAVFPSMTVEVQTDWIDRVNATTKTKIDRAWHFPLVLLTDRSAAFRDPITGWYTQRTAAAAWTAMAQVGKIDLIGNWWASMRAAMLRYAGGDPHEELHPTLQVPDKIVITYINRQGTRRHLNEEDNHALVTAVEELVERKNQEGKNWEFNNVHAEQLSLDEQVRVAAKSTIMLGVHGNGLTHLVLMKPNRVSAVIEIFLPGGFARDYEWTSRALGMTHYSVWNDTVFTHPNEPKNPDYPEGFHGGNIPVSGSVVAQLIDEHVSAREAGPPATDNSPVYDTHDNARA</sequence>
<dbReference type="GO" id="GO:0097363">
    <property type="term" value="F:protein O-acetylglucosaminyltransferase activity"/>
    <property type="evidence" value="ECO:0007669"/>
    <property type="project" value="TreeGrafter"/>
</dbReference>
<keyword evidence="2" id="KW-0328">Glycosyltransferase</keyword>
<proteinExistence type="predicted"/>
<evidence type="ECO:0000256" key="1">
    <source>
        <dbReference type="ARBA" id="ARBA00004167"/>
    </source>
</evidence>
<evidence type="ECO:0000256" key="5">
    <source>
        <dbReference type="ARBA" id="ARBA00022989"/>
    </source>
</evidence>
<keyword evidence="6" id="KW-0472">Membrane</keyword>
<dbReference type="InterPro" id="IPR049625">
    <property type="entry name" value="Glyco_transf_61_cat"/>
</dbReference>
<comment type="subcellular location">
    <subcellularLocation>
        <location evidence="1">Membrane</location>
        <topology evidence="1">Single-pass membrane protein</topology>
    </subcellularLocation>
</comment>
<dbReference type="Pfam" id="PF04577">
    <property type="entry name" value="Glyco_transf_61"/>
    <property type="match status" value="1"/>
</dbReference>
<keyword evidence="11" id="KW-1185">Reference proteome</keyword>
<evidence type="ECO:0000256" key="2">
    <source>
        <dbReference type="ARBA" id="ARBA00022676"/>
    </source>
</evidence>
<evidence type="ECO:0000256" key="6">
    <source>
        <dbReference type="ARBA" id="ARBA00023136"/>
    </source>
</evidence>
<accession>A0AAD7J7Z6</accession>
<reference evidence="10" key="1">
    <citation type="submission" date="2023-03" db="EMBL/GenBank/DDBJ databases">
        <title>Massive genome expansion in bonnet fungi (Mycena s.s.) driven by repeated elements and novel gene families across ecological guilds.</title>
        <authorList>
            <consortium name="Lawrence Berkeley National Laboratory"/>
            <person name="Harder C.B."/>
            <person name="Miyauchi S."/>
            <person name="Viragh M."/>
            <person name="Kuo A."/>
            <person name="Thoen E."/>
            <person name="Andreopoulos B."/>
            <person name="Lu D."/>
            <person name="Skrede I."/>
            <person name="Drula E."/>
            <person name="Henrissat B."/>
            <person name="Morin E."/>
            <person name="Kohler A."/>
            <person name="Barry K."/>
            <person name="LaButti K."/>
            <person name="Morin E."/>
            <person name="Salamov A."/>
            <person name="Lipzen A."/>
            <person name="Mereny Z."/>
            <person name="Hegedus B."/>
            <person name="Baldrian P."/>
            <person name="Stursova M."/>
            <person name="Weitz H."/>
            <person name="Taylor A."/>
            <person name="Grigoriev I.V."/>
            <person name="Nagy L.G."/>
            <person name="Martin F."/>
            <person name="Kauserud H."/>
        </authorList>
    </citation>
    <scope>NUCLEOTIDE SEQUENCE</scope>
    <source>
        <strain evidence="10">CBHHK188m</strain>
    </source>
</reference>
<dbReference type="GO" id="GO:0016020">
    <property type="term" value="C:membrane"/>
    <property type="evidence" value="ECO:0007669"/>
    <property type="project" value="UniProtKB-SubCell"/>
</dbReference>
<comment type="caution">
    <text evidence="10">The sequence shown here is derived from an EMBL/GenBank/DDBJ whole genome shotgun (WGS) entry which is preliminary data.</text>
</comment>
<dbReference type="GO" id="GO:0005783">
    <property type="term" value="C:endoplasmic reticulum"/>
    <property type="evidence" value="ECO:0007669"/>
    <property type="project" value="TreeGrafter"/>
</dbReference>